<dbReference type="EMBL" id="CP061799">
    <property type="protein sequence ID" value="QTA79456.1"/>
    <property type="molecule type" value="Genomic_DNA"/>
</dbReference>
<reference evidence="1" key="1">
    <citation type="journal article" date="2021" name="Microb. Physiol.">
        <title>Proteogenomic Insights into the Physiology of Marine, Sulfate-Reducing, Filamentous Desulfonema limicola and Desulfonema magnum.</title>
        <authorList>
            <person name="Schnaars V."/>
            <person name="Wohlbrand L."/>
            <person name="Scheve S."/>
            <person name="Hinrichs C."/>
            <person name="Reinhardt R."/>
            <person name="Rabus R."/>
        </authorList>
    </citation>
    <scope>NUCLEOTIDE SEQUENCE</scope>
    <source>
        <strain evidence="1">5ac10</strain>
    </source>
</reference>
<sequence length="66" mass="7711">MQTIKIESDKMPFPFESGEKLKGEKIRFLEHWQLQDAKSRFNEVIEKAVQNGLQSPERARLIQPSP</sequence>
<evidence type="ECO:0000313" key="1">
    <source>
        <dbReference type="EMBL" id="QTA79456.1"/>
    </source>
</evidence>
<organism evidence="1 2">
    <name type="scientific">Desulfonema limicola</name>
    <dbReference type="NCBI Taxonomy" id="45656"/>
    <lineage>
        <taxon>Bacteria</taxon>
        <taxon>Pseudomonadati</taxon>
        <taxon>Thermodesulfobacteriota</taxon>
        <taxon>Desulfobacteria</taxon>
        <taxon>Desulfobacterales</taxon>
        <taxon>Desulfococcaceae</taxon>
        <taxon>Desulfonema</taxon>
    </lineage>
</organism>
<evidence type="ECO:0000313" key="2">
    <source>
        <dbReference type="Proteomes" id="UP000663720"/>
    </source>
</evidence>
<name>A0A975B606_9BACT</name>
<dbReference type="RefSeq" id="WP_207691207.1">
    <property type="nucleotide sequence ID" value="NZ_CP061799.1"/>
</dbReference>
<dbReference type="Gene3D" id="3.40.1620.10">
    <property type="entry name" value="YefM-like domain"/>
    <property type="match status" value="1"/>
</dbReference>
<dbReference type="KEGG" id="dli:dnl_17270"/>
<accession>A0A975B606</accession>
<gene>
    <name evidence="1" type="ORF">dnl_17270</name>
</gene>
<proteinExistence type="predicted"/>
<dbReference type="AlphaFoldDB" id="A0A975B606"/>
<dbReference type="Proteomes" id="UP000663720">
    <property type="component" value="Chromosome"/>
</dbReference>
<keyword evidence="2" id="KW-1185">Reference proteome</keyword>
<protein>
    <submittedName>
        <fullName evidence="1">Uncharacterized protein</fullName>
    </submittedName>
</protein>